<dbReference type="PANTHER" id="PTHR42681">
    <property type="entry name" value="MALONYL-COA-ACYL CARRIER PROTEIN TRANSACYLASE, MITOCHONDRIAL"/>
    <property type="match status" value="1"/>
</dbReference>
<evidence type="ECO:0000256" key="5">
    <source>
        <dbReference type="PIRSR" id="PIRSR000446-1"/>
    </source>
</evidence>
<dbReference type="SUPFAM" id="SSF52151">
    <property type="entry name" value="FabD/lysophospholipase-like"/>
    <property type="match status" value="1"/>
</dbReference>
<keyword evidence="2 4" id="KW-0012">Acyltransferase</keyword>
<dbReference type="SMART" id="SM00827">
    <property type="entry name" value="PKS_AT"/>
    <property type="match status" value="1"/>
</dbReference>
<feature type="domain" description="Malonyl-CoA:ACP transacylase (MAT)" evidence="6">
    <location>
        <begin position="5"/>
        <end position="294"/>
    </location>
</feature>
<organism evidence="7 8">
    <name type="scientific">Ruminococcus flavefaciens</name>
    <dbReference type="NCBI Taxonomy" id="1265"/>
    <lineage>
        <taxon>Bacteria</taxon>
        <taxon>Bacillati</taxon>
        <taxon>Bacillota</taxon>
        <taxon>Clostridia</taxon>
        <taxon>Eubacteriales</taxon>
        <taxon>Oscillospiraceae</taxon>
        <taxon>Ruminococcus</taxon>
    </lineage>
</organism>
<dbReference type="NCBIfam" id="TIGR00128">
    <property type="entry name" value="fabD"/>
    <property type="match status" value="1"/>
</dbReference>
<evidence type="ECO:0000313" key="7">
    <source>
        <dbReference type="EMBL" id="SEH77575.1"/>
    </source>
</evidence>
<dbReference type="InterPro" id="IPR016035">
    <property type="entry name" value="Acyl_Trfase/lysoPLipase"/>
</dbReference>
<feature type="active site" evidence="5">
    <location>
        <position position="89"/>
    </location>
</feature>
<dbReference type="InterPro" id="IPR016036">
    <property type="entry name" value="Malonyl_transacylase_ACP-bd"/>
</dbReference>
<dbReference type="Pfam" id="PF00698">
    <property type="entry name" value="Acyl_transf_1"/>
    <property type="match status" value="1"/>
</dbReference>
<evidence type="ECO:0000313" key="8">
    <source>
        <dbReference type="Proteomes" id="UP000183190"/>
    </source>
</evidence>
<comment type="similarity">
    <text evidence="4">Belongs to the fabD family.</text>
</comment>
<keyword evidence="1 4" id="KW-0808">Transferase</keyword>
<dbReference type="RefSeq" id="WP_074718158.1">
    <property type="nucleotide sequence ID" value="NZ_FNWV01000011.1"/>
</dbReference>
<dbReference type="InterPro" id="IPR024925">
    <property type="entry name" value="Malonyl_CoA-ACP_transAc"/>
</dbReference>
<evidence type="ECO:0000256" key="1">
    <source>
        <dbReference type="ARBA" id="ARBA00022679"/>
    </source>
</evidence>
<dbReference type="Gene3D" id="3.40.366.10">
    <property type="entry name" value="Malonyl-Coenzyme A Acyl Carrier Protein, domain 2"/>
    <property type="match status" value="1"/>
</dbReference>
<dbReference type="InterPro" id="IPR050858">
    <property type="entry name" value="Mal-CoA-ACP_Trans/PKS_FabD"/>
</dbReference>
<protein>
    <recommendedName>
        <fullName evidence="4">Malonyl CoA-acyl carrier protein transacylase</fullName>
        <ecNumber evidence="4">2.3.1.39</ecNumber>
    </recommendedName>
</protein>
<dbReference type="AlphaFoldDB" id="A0A1H6L0H5"/>
<dbReference type="PIRSF" id="PIRSF000446">
    <property type="entry name" value="Mct"/>
    <property type="match status" value="1"/>
</dbReference>
<dbReference type="EC" id="2.3.1.39" evidence="4"/>
<evidence type="ECO:0000256" key="4">
    <source>
        <dbReference type="PIRNR" id="PIRNR000446"/>
    </source>
</evidence>
<accession>A0A1H6L0H5</accession>
<gene>
    <name evidence="7" type="ORF">SAMN02910265_02629</name>
</gene>
<dbReference type="InterPro" id="IPR014043">
    <property type="entry name" value="Acyl_transferase_dom"/>
</dbReference>
<dbReference type="OrthoDB" id="9805460at2"/>
<proteinExistence type="inferred from homology"/>
<sequence length="302" mass="32149">MTISLFSGQGSQYEGMGKDIAEAMPELAEVYETGSAVLGTDLKDICFNAPLDELSRTINSQPAIMATSIVCLKAAQAKGFTFDGVAGHSLGEYAAMYASGMITLEDAFRLIKARAAAMEEATTSTKGAMAAIMKIAPEEVERVCGEAKEYVTAVNYNSPVQTVIAGTPEGIAEVSEIFAEMKARVIPLNVAGAFHSKLMQPAADKFYETAKTITFSTPQVKYYSNLTGGELNDFSDMASMLAKHIVSPVRFTSELAAMQEAGADKFVEFGPGRTLTGLVKKTLKDVTAVNVENLETLEGALS</sequence>
<dbReference type="EMBL" id="FNWV01000011">
    <property type="protein sequence ID" value="SEH77575.1"/>
    <property type="molecule type" value="Genomic_DNA"/>
</dbReference>
<dbReference type="InterPro" id="IPR004410">
    <property type="entry name" value="Malonyl_CoA-ACP_transAc_FabD"/>
</dbReference>
<dbReference type="SUPFAM" id="SSF55048">
    <property type="entry name" value="Probable ACP-binding domain of malonyl-CoA ACP transacylase"/>
    <property type="match status" value="1"/>
</dbReference>
<dbReference type="InterPro" id="IPR001227">
    <property type="entry name" value="Ac_transferase_dom_sf"/>
</dbReference>
<dbReference type="GO" id="GO:0004314">
    <property type="term" value="F:[acyl-carrier-protein] S-malonyltransferase activity"/>
    <property type="evidence" value="ECO:0007669"/>
    <property type="project" value="UniProtKB-EC"/>
</dbReference>
<reference evidence="7 8" key="1">
    <citation type="submission" date="2016-10" db="EMBL/GenBank/DDBJ databases">
        <authorList>
            <person name="de Groot N.N."/>
        </authorList>
    </citation>
    <scope>NUCLEOTIDE SEQUENCE [LARGE SCALE GENOMIC DNA]</scope>
    <source>
        <strain evidence="7 8">YAD2003</strain>
    </source>
</reference>
<comment type="catalytic activity">
    <reaction evidence="3 4">
        <text>holo-[ACP] + malonyl-CoA = malonyl-[ACP] + CoA</text>
        <dbReference type="Rhea" id="RHEA:41792"/>
        <dbReference type="Rhea" id="RHEA-COMP:9623"/>
        <dbReference type="Rhea" id="RHEA-COMP:9685"/>
        <dbReference type="ChEBI" id="CHEBI:57287"/>
        <dbReference type="ChEBI" id="CHEBI:57384"/>
        <dbReference type="ChEBI" id="CHEBI:64479"/>
        <dbReference type="ChEBI" id="CHEBI:78449"/>
        <dbReference type="EC" id="2.3.1.39"/>
    </reaction>
</comment>
<evidence type="ECO:0000256" key="2">
    <source>
        <dbReference type="ARBA" id="ARBA00023315"/>
    </source>
</evidence>
<evidence type="ECO:0000259" key="6">
    <source>
        <dbReference type="SMART" id="SM00827"/>
    </source>
</evidence>
<evidence type="ECO:0000256" key="3">
    <source>
        <dbReference type="ARBA" id="ARBA00048462"/>
    </source>
</evidence>
<dbReference type="Gene3D" id="3.30.70.250">
    <property type="entry name" value="Malonyl-CoA ACP transacylase, ACP-binding"/>
    <property type="match status" value="1"/>
</dbReference>
<dbReference type="Proteomes" id="UP000183190">
    <property type="component" value="Unassembled WGS sequence"/>
</dbReference>
<name>A0A1H6L0H5_RUMFL</name>
<dbReference type="GO" id="GO:0006633">
    <property type="term" value="P:fatty acid biosynthetic process"/>
    <property type="evidence" value="ECO:0007669"/>
    <property type="project" value="TreeGrafter"/>
</dbReference>
<dbReference type="GO" id="GO:0005829">
    <property type="term" value="C:cytosol"/>
    <property type="evidence" value="ECO:0007669"/>
    <property type="project" value="TreeGrafter"/>
</dbReference>
<feature type="active site" evidence="5">
    <location>
        <position position="195"/>
    </location>
</feature>
<dbReference type="PANTHER" id="PTHR42681:SF1">
    <property type="entry name" value="MALONYL-COA-ACYL CARRIER PROTEIN TRANSACYLASE, MITOCHONDRIAL"/>
    <property type="match status" value="1"/>
</dbReference>